<keyword evidence="3" id="KW-1185">Reference proteome</keyword>
<organism evidence="2 3">
    <name type="scientific">Caerostris darwini</name>
    <dbReference type="NCBI Taxonomy" id="1538125"/>
    <lineage>
        <taxon>Eukaryota</taxon>
        <taxon>Metazoa</taxon>
        <taxon>Ecdysozoa</taxon>
        <taxon>Arthropoda</taxon>
        <taxon>Chelicerata</taxon>
        <taxon>Arachnida</taxon>
        <taxon>Araneae</taxon>
        <taxon>Araneomorphae</taxon>
        <taxon>Entelegynae</taxon>
        <taxon>Araneoidea</taxon>
        <taxon>Araneidae</taxon>
        <taxon>Caerostris</taxon>
    </lineage>
</organism>
<dbReference type="SUPFAM" id="SSF81383">
    <property type="entry name" value="F-box domain"/>
    <property type="match status" value="1"/>
</dbReference>
<comment type="caution">
    <text evidence="2">The sequence shown here is derived from an EMBL/GenBank/DDBJ whole genome shotgun (WGS) entry which is preliminary data.</text>
</comment>
<dbReference type="SMART" id="SM00256">
    <property type="entry name" value="FBOX"/>
    <property type="match status" value="1"/>
</dbReference>
<sequence length="212" mass="24764">MFSSNSDSEDIPWDKLPYVTLILIYKFLEIADRFNASLVCHSWFHAFESGTLWKKTNFVFSGDMVDDSRKALKFAKKHANSLKDLKIHFRKIDKVLIQEALNNLQLLFECLESFSQLYFFDLENFYHYPSHRSPSAVVALANRAFKGFLKSQHHLKKIAFINVRLSESDGLDILTEIAEQNQSLEHLGLTYFFESFLDVHRYDQCKNKSSYA</sequence>
<gene>
    <name evidence="2" type="primary">AVEN_19443_1</name>
    <name evidence="2" type="ORF">CDAR_167481</name>
</gene>
<dbReference type="EMBL" id="BPLQ01001651">
    <property type="protein sequence ID" value="GIX83639.1"/>
    <property type="molecule type" value="Genomic_DNA"/>
</dbReference>
<evidence type="ECO:0000259" key="1">
    <source>
        <dbReference type="PROSITE" id="PS50181"/>
    </source>
</evidence>
<dbReference type="AlphaFoldDB" id="A0AAV4NJI4"/>
<dbReference type="PROSITE" id="PS50181">
    <property type="entry name" value="FBOX"/>
    <property type="match status" value="1"/>
</dbReference>
<dbReference type="InterPro" id="IPR001810">
    <property type="entry name" value="F-box_dom"/>
</dbReference>
<evidence type="ECO:0000313" key="3">
    <source>
        <dbReference type="Proteomes" id="UP001054837"/>
    </source>
</evidence>
<feature type="domain" description="F-box" evidence="1">
    <location>
        <begin position="10"/>
        <end position="56"/>
    </location>
</feature>
<dbReference type="InterPro" id="IPR036047">
    <property type="entry name" value="F-box-like_dom_sf"/>
</dbReference>
<evidence type="ECO:0000313" key="2">
    <source>
        <dbReference type="EMBL" id="GIX83639.1"/>
    </source>
</evidence>
<name>A0AAV4NJI4_9ARAC</name>
<proteinExistence type="predicted"/>
<dbReference type="Gene3D" id="3.80.10.10">
    <property type="entry name" value="Ribonuclease Inhibitor"/>
    <property type="match status" value="1"/>
</dbReference>
<dbReference type="Proteomes" id="UP001054837">
    <property type="component" value="Unassembled WGS sequence"/>
</dbReference>
<accession>A0AAV4NJI4</accession>
<dbReference type="Pfam" id="PF12937">
    <property type="entry name" value="F-box-like"/>
    <property type="match status" value="1"/>
</dbReference>
<protein>
    <submittedName>
        <fullName evidence="2">F-box domain-containing protein</fullName>
    </submittedName>
</protein>
<dbReference type="InterPro" id="IPR032675">
    <property type="entry name" value="LRR_dom_sf"/>
</dbReference>
<reference evidence="2 3" key="1">
    <citation type="submission" date="2021-06" db="EMBL/GenBank/DDBJ databases">
        <title>Caerostris darwini draft genome.</title>
        <authorList>
            <person name="Kono N."/>
            <person name="Arakawa K."/>
        </authorList>
    </citation>
    <scope>NUCLEOTIDE SEQUENCE [LARGE SCALE GENOMIC DNA]</scope>
</reference>